<dbReference type="EMBL" id="HACM01011650">
    <property type="protein sequence ID" value="CRZ12092.1"/>
    <property type="molecule type" value="Transcribed_RNA"/>
</dbReference>
<name>A0A0H5REX7_9EUKA</name>
<sequence>MILRKPVINTYRLLTQLTFESQCRRLTPFGPTSVIFPLDRDLPSMCLAAVHPDMLINNSIRLLFVVNSEGLIAQRAQHNMQRFLQSVGAMMRFVRSMMKAKPLMASIALERDEILLPADLISTVRADVDELHSSAKRPTQSLSAPRDHWPN</sequence>
<evidence type="ECO:0000313" key="2">
    <source>
        <dbReference type="EMBL" id="CRZ12092.1"/>
    </source>
</evidence>
<accession>A0A0H5REX7</accession>
<feature type="region of interest" description="Disordered" evidence="1">
    <location>
        <begin position="132"/>
        <end position="151"/>
    </location>
</feature>
<dbReference type="AlphaFoldDB" id="A0A0H5REX7"/>
<protein>
    <submittedName>
        <fullName evidence="2">Uncharacterized protein</fullName>
    </submittedName>
</protein>
<organism evidence="2">
    <name type="scientific">Spongospora subterranea</name>
    <dbReference type="NCBI Taxonomy" id="70186"/>
    <lineage>
        <taxon>Eukaryota</taxon>
        <taxon>Sar</taxon>
        <taxon>Rhizaria</taxon>
        <taxon>Endomyxa</taxon>
        <taxon>Phytomyxea</taxon>
        <taxon>Plasmodiophorida</taxon>
        <taxon>Plasmodiophoridae</taxon>
        <taxon>Spongospora</taxon>
    </lineage>
</organism>
<evidence type="ECO:0000256" key="1">
    <source>
        <dbReference type="SAM" id="MobiDB-lite"/>
    </source>
</evidence>
<reference evidence="2" key="1">
    <citation type="submission" date="2015-04" db="EMBL/GenBank/DDBJ databases">
        <title>The genome sequence of the plant pathogenic Rhizarian Plasmodiophora brassicae reveals insights in its biotrophic life cycle and the origin of chitin synthesis.</title>
        <authorList>
            <person name="Schwelm A."/>
            <person name="Fogelqvist J."/>
            <person name="Knaust A."/>
            <person name="Julke S."/>
            <person name="Lilja T."/>
            <person name="Dhandapani V."/>
            <person name="Bonilla-Rosso G."/>
            <person name="Karlsson M."/>
            <person name="Shevchenko A."/>
            <person name="Choi S.R."/>
            <person name="Kim H.G."/>
            <person name="Park J.Y."/>
            <person name="Lim Y.P."/>
            <person name="Ludwig-Muller J."/>
            <person name="Dixelius C."/>
        </authorList>
    </citation>
    <scope>NUCLEOTIDE SEQUENCE</scope>
    <source>
        <tissue evidence="2">Potato root galls</tissue>
    </source>
</reference>
<proteinExistence type="predicted"/>